<dbReference type="RefSeq" id="WP_290207509.1">
    <property type="nucleotide sequence ID" value="NZ_JASDDK010000006.1"/>
</dbReference>
<dbReference type="Proteomes" id="UP001231197">
    <property type="component" value="Unassembled WGS sequence"/>
</dbReference>
<comment type="caution">
    <text evidence="1">The sequence shown here is derived from an EMBL/GenBank/DDBJ whole genome shotgun (WGS) entry which is preliminary data.</text>
</comment>
<proteinExistence type="predicted"/>
<evidence type="ECO:0000313" key="1">
    <source>
        <dbReference type="EMBL" id="MDN3493832.1"/>
    </source>
</evidence>
<accession>A0ABT7ZXU4</accession>
<gene>
    <name evidence="1" type="ORF">QMA06_13985</name>
</gene>
<name>A0ABT7ZXU4_9FLAO</name>
<evidence type="ECO:0000313" key="2">
    <source>
        <dbReference type="Proteomes" id="UP001231197"/>
    </source>
</evidence>
<dbReference type="EMBL" id="JASDDK010000006">
    <property type="protein sequence ID" value="MDN3493832.1"/>
    <property type="molecule type" value="Genomic_DNA"/>
</dbReference>
<sequence length="253" mass="28830">MIKQYSILLFTIFAIFSYGQDVTFEKNHNRAASGLEQNINKKGDSLIFKSDKVIRQVDIFNNDYMKSIPVNNYESKIEVGNLPVGEYIVQARLGRKRIIMYLVKNGPIVPDPEILDININDDSAVAQTDNSVETSNDSSALVSENITSEELDSEKISYWVVYEKNTSSGSYKSMSLENINEVSRMISKNKLELNTEIAKNNTLIVYEVYNSSKFMRKQLRKPTYFKSSDNSKIFNGKPYYASANVNFDTDELP</sequence>
<protein>
    <submittedName>
        <fullName evidence="1">Uncharacterized protein</fullName>
    </submittedName>
</protein>
<organism evidence="1 2">
    <name type="scientific">Winogradskyella bathintestinalis</name>
    <dbReference type="NCBI Taxonomy" id="3035208"/>
    <lineage>
        <taxon>Bacteria</taxon>
        <taxon>Pseudomonadati</taxon>
        <taxon>Bacteroidota</taxon>
        <taxon>Flavobacteriia</taxon>
        <taxon>Flavobacteriales</taxon>
        <taxon>Flavobacteriaceae</taxon>
        <taxon>Winogradskyella</taxon>
    </lineage>
</organism>
<keyword evidence="2" id="KW-1185">Reference proteome</keyword>
<reference evidence="1 2" key="1">
    <citation type="journal article" date="2023" name="Int. J. Syst. Evol. Microbiol.">
        <title>Winogradskyella bathintestinalis sp. nov., isolated from the intestine of the deep-sea loosejaw dragonfish, Malacosteus niger.</title>
        <authorList>
            <person name="Uniacke-Lowe S."/>
            <person name="Johnson C.N."/>
            <person name="Stanton C."/>
            <person name="Hill C."/>
            <person name="Ross P."/>
        </authorList>
    </citation>
    <scope>NUCLEOTIDE SEQUENCE [LARGE SCALE GENOMIC DNA]</scope>
    <source>
        <strain evidence="1 2">APC 3343</strain>
    </source>
</reference>